<name>A0A3L7J8M4_9HYPH</name>
<protein>
    <submittedName>
        <fullName evidence="1">Uncharacterized protein</fullName>
    </submittedName>
</protein>
<reference evidence="1 2" key="1">
    <citation type="submission" date="2018-10" db="EMBL/GenBank/DDBJ databases">
        <title>Notoacmeibacter sp. M2BS9Y-3-1, whole genome shotgun sequence.</title>
        <authorList>
            <person name="Tuo L."/>
        </authorList>
    </citation>
    <scope>NUCLEOTIDE SEQUENCE [LARGE SCALE GENOMIC DNA]</scope>
    <source>
        <strain evidence="1 2">M2BS9Y-3-1</strain>
    </source>
</reference>
<evidence type="ECO:0000313" key="1">
    <source>
        <dbReference type="EMBL" id="RLQ87088.1"/>
    </source>
</evidence>
<accession>A0A3L7J8M4</accession>
<sequence>MAEKKFGKLHLRTQDMLAKDALLLNARLMRHAAPVLTNFRAIVAGYGEGANEVDKAASDAAAMKAIGAILDSLQPADMVELMADILGLAEVKAENGKFEQVDMDTDFSTEKGQIIPAILWILQEQLGDFFGGALATAGNRVKAINP</sequence>
<dbReference type="EMBL" id="RCWN01000001">
    <property type="protein sequence ID" value="RLQ87088.1"/>
    <property type="molecule type" value="Genomic_DNA"/>
</dbReference>
<evidence type="ECO:0000313" key="2">
    <source>
        <dbReference type="Proteomes" id="UP000281094"/>
    </source>
</evidence>
<dbReference type="Pfam" id="PF21822">
    <property type="entry name" value="Phage_TAC_15"/>
    <property type="match status" value="1"/>
</dbReference>
<organism evidence="1 2">
    <name type="scientific">Notoacmeibacter ruber</name>
    <dbReference type="NCBI Taxonomy" id="2670375"/>
    <lineage>
        <taxon>Bacteria</taxon>
        <taxon>Pseudomonadati</taxon>
        <taxon>Pseudomonadota</taxon>
        <taxon>Alphaproteobacteria</taxon>
        <taxon>Hyphomicrobiales</taxon>
        <taxon>Notoacmeibacteraceae</taxon>
        <taxon>Notoacmeibacter</taxon>
    </lineage>
</organism>
<dbReference type="Proteomes" id="UP000281094">
    <property type="component" value="Unassembled WGS sequence"/>
</dbReference>
<dbReference type="AlphaFoldDB" id="A0A3L7J8M4"/>
<comment type="caution">
    <text evidence="1">The sequence shown here is derived from an EMBL/GenBank/DDBJ whole genome shotgun (WGS) entry which is preliminary data.</text>
</comment>
<dbReference type="InterPro" id="IPR049156">
    <property type="entry name" value="Phage_chap_TAC_15-like"/>
</dbReference>
<gene>
    <name evidence="1" type="ORF">D8780_01525</name>
</gene>
<dbReference type="RefSeq" id="WP_121644056.1">
    <property type="nucleotide sequence ID" value="NZ_RCWN01000001.1"/>
</dbReference>
<keyword evidence="2" id="KW-1185">Reference proteome</keyword>
<proteinExistence type="predicted"/>